<dbReference type="SUPFAM" id="SSF55073">
    <property type="entry name" value="Nucleotide cyclase"/>
    <property type="match status" value="1"/>
</dbReference>
<dbReference type="InterPro" id="IPR029787">
    <property type="entry name" value="Nucleotide_cyclase"/>
</dbReference>
<feature type="compositionally biased region" description="Polar residues" evidence="1">
    <location>
        <begin position="9"/>
        <end position="21"/>
    </location>
</feature>
<evidence type="ECO:0000313" key="4">
    <source>
        <dbReference type="Proteomes" id="UP000239494"/>
    </source>
</evidence>
<dbReference type="Proteomes" id="UP000239494">
    <property type="component" value="Unassembled WGS sequence"/>
</dbReference>
<dbReference type="Gene3D" id="3.30.70.1230">
    <property type="entry name" value="Nucleotide cyclase"/>
    <property type="match status" value="1"/>
</dbReference>
<feature type="domain" description="Guanylate cyclase" evidence="2">
    <location>
        <begin position="61"/>
        <end position="180"/>
    </location>
</feature>
<evidence type="ECO:0000313" key="3">
    <source>
        <dbReference type="EMBL" id="PRY33835.1"/>
    </source>
</evidence>
<sequence length="267" mass="28884">MLTRMDQYTIGNPLTRRTSTPVAGERGRLLVAERGAPEAATPDEPGHPATTATHGELVYRLVVAVDIANYSKLDALDQSLVQSRLSEVLDRAGQRAGLARSQWYRQLRGDGELAVLPANVDAAWVVAEFTEQLVAALADVARAHPTEPALRLRIAMHHGTLAAGHFGLAGNAPVVTCRLLDSDNARDALTEDSSAHLVLVVSEQLYQDVVVSRFHGLSPQRFRQTRVSAKDVDYAGYLCTGGPRTPDRPDNRVGALPGNVRNIREAS</sequence>
<evidence type="ECO:0000259" key="2">
    <source>
        <dbReference type="PROSITE" id="PS50125"/>
    </source>
</evidence>
<name>A0A2T0SKB2_9PSEU</name>
<accession>A0A2T0SKB2</accession>
<dbReference type="EMBL" id="PVTF01000019">
    <property type="protein sequence ID" value="PRY33835.1"/>
    <property type="molecule type" value="Genomic_DNA"/>
</dbReference>
<protein>
    <recommendedName>
        <fullName evidence="2">Guanylate cyclase domain-containing protein</fullName>
    </recommendedName>
</protein>
<reference evidence="3 4" key="1">
    <citation type="submission" date="2018-03" db="EMBL/GenBank/DDBJ databases">
        <title>Genomic Encyclopedia of Archaeal and Bacterial Type Strains, Phase II (KMG-II): from individual species to whole genera.</title>
        <authorList>
            <person name="Goeker M."/>
        </authorList>
    </citation>
    <scope>NUCLEOTIDE SEQUENCE [LARGE SCALE GENOMIC DNA]</scope>
    <source>
        <strain evidence="3 4">DSM 44720</strain>
    </source>
</reference>
<dbReference type="GO" id="GO:0035556">
    <property type="term" value="P:intracellular signal transduction"/>
    <property type="evidence" value="ECO:0007669"/>
    <property type="project" value="InterPro"/>
</dbReference>
<evidence type="ECO:0000256" key="1">
    <source>
        <dbReference type="SAM" id="MobiDB-lite"/>
    </source>
</evidence>
<proteinExistence type="predicted"/>
<feature type="region of interest" description="Disordered" evidence="1">
    <location>
        <begin position="1"/>
        <end position="24"/>
    </location>
</feature>
<gene>
    <name evidence="3" type="ORF">CLV43_119147</name>
</gene>
<dbReference type="GO" id="GO:0009190">
    <property type="term" value="P:cyclic nucleotide biosynthetic process"/>
    <property type="evidence" value="ECO:0007669"/>
    <property type="project" value="InterPro"/>
</dbReference>
<dbReference type="GO" id="GO:0004016">
    <property type="term" value="F:adenylate cyclase activity"/>
    <property type="evidence" value="ECO:0007669"/>
    <property type="project" value="UniProtKB-ARBA"/>
</dbReference>
<keyword evidence="4" id="KW-1185">Reference proteome</keyword>
<comment type="caution">
    <text evidence="3">The sequence shown here is derived from an EMBL/GenBank/DDBJ whole genome shotgun (WGS) entry which is preliminary data.</text>
</comment>
<dbReference type="PROSITE" id="PS50125">
    <property type="entry name" value="GUANYLATE_CYCLASE_2"/>
    <property type="match status" value="1"/>
</dbReference>
<dbReference type="InterPro" id="IPR001054">
    <property type="entry name" value="A/G_cyclase"/>
</dbReference>
<dbReference type="AlphaFoldDB" id="A0A2T0SKB2"/>
<organism evidence="3 4">
    <name type="scientific">Umezawaea tangerina</name>
    <dbReference type="NCBI Taxonomy" id="84725"/>
    <lineage>
        <taxon>Bacteria</taxon>
        <taxon>Bacillati</taxon>
        <taxon>Actinomycetota</taxon>
        <taxon>Actinomycetes</taxon>
        <taxon>Pseudonocardiales</taxon>
        <taxon>Pseudonocardiaceae</taxon>
        <taxon>Umezawaea</taxon>
    </lineage>
</organism>